<keyword evidence="3" id="KW-0378">Hydrolase</keyword>
<dbReference type="EMBL" id="JACDUP010000001">
    <property type="protein sequence ID" value="MBA2868044.1"/>
    <property type="molecule type" value="Genomic_DNA"/>
</dbReference>
<dbReference type="Pfam" id="PF13175">
    <property type="entry name" value="AAA_15"/>
    <property type="match status" value="1"/>
</dbReference>
<organism evidence="3 4">
    <name type="scientific">Methanococcus maripaludis</name>
    <name type="common">Methanococcus deltae</name>
    <dbReference type="NCBI Taxonomy" id="39152"/>
    <lineage>
        <taxon>Archaea</taxon>
        <taxon>Methanobacteriati</taxon>
        <taxon>Methanobacteriota</taxon>
        <taxon>Methanomada group</taxon>
        <taxon>Methanococci</taxon>
        <taxon>Methanococcales</taxon>
        <taxon>Methanococcaceae</taxon>
        <taxon>Methanococcus</taxon>
    </lineage>
</organism>
<dbReference type="InterPro" id="IPR027417">
    <property type="entry name" value="P-loop_NTPase"/>
</dbReference>
<dbReference type="Gene3D" id="3.40.50.300">
    <property type="entry name" value="P-loop containing nucleotide triphosphate hydrolases"/>
    <property type="match status" value="1"/>
</dbReference>
<comment type="caution">
    <text evidence="3">The sequence shown here is derived from an EMBL/GenBank/DDBJ whole genome shotgun (WGS) entry which is preliminary data.</text>
</comment>
<evidence type="ECO:0000259" key="2">
    <source>
        <dbReference type="Pfam" id="PF20469"/>
    </source>
</evidence>
<dbReference type="RefSeq" id="WP_181507538.1">
    <property type="nucleotide sequence ID" value="NZ_JACDUP010000001.1"/>
</dbReference>
<dbReference type="InterPro" id="IPR034139">
    <property type="entry name" value="TOPRIM_OLD"/>
</dbReference>
<dbReference type="GO" id="GO:0004519">
    <property type="term" value="F:endonuclease activity"/>
    <property type="evidence" value="ECO:0007669"/>
    <property type="project" value="UniProtKB-KW"/>
</dbReference>
<evidence type="ECO:0000313" key="3">
    <source>
        <dbReference type="EMBL" id="MBA2868044.1"/>
    </source>
</evidence>
<dbReference type="PANTHER" id="PTHR43581">
    <property type="entry name" value="ATP/GTP PHOSPHATASE"/>
    <property type="match status" value="1"/>
</dbReference>
<dbReference type="Proteomes" id="UP000571751">
    <property type="component" value="Unassembled WGS sequence"/>
</dbReference>
<evidence type="ECO:0000259" key="1">
    <source>
        <dbReference type="Pfam" id="PF13175"/>
    </source>
</evidence>
<feature type="domain" description="OLD protein-like TOPRIM" evidence="2">
    <location>
        <begin position="390"/>
        <end position="459"/>
    </location>
</feature>
<sequence length="541" mass="62206">MKITNIEIKNIRSHAHSESSLDDYTVFIGENNSGKSNIFYSLRWFFGDIKLSKEDVTKNTSGNPEVTITCSSEDIPYQFLEGKLGEFKIKAFVKKEDLNKPQSPQYELLEPFSKKLKNKDIKELGNIIYVPSLRDLGDELKFTANSTISKLVGKYLIENIKNPDDPKKNVYSDIVRDIERLSRILNSENGASKSLERCINKYMLDYPDINLSFKLVAPETEELVKSSFTPCITSGTQELDLKSQGMGYQRSLIFSLLCSMTEIQNSEYTLYLVEEPELFLHPNHQLEFRNKLKELSTQENSQTLINTHSPFFVNNVSDYSQIKRITRDIVSKVHEISSDEISDICTANGQLMAIAMDKTGAEHVDVAKNIAEEDKLRYLLWVNPERASALFSKKVILVEGNTEKAVFSYLLNSKDGDLYNHPKKSDVVVIETVGKYHFYKFANLLNYYGINTWIFYDGDNDKETGPISQKYLNIIIEDMVNKGIIEGSFRINPYIEEYLGVSKCKINNDVEMYRHFENNTDTFKDSKNYKDFVNYVKKILE</sequence>
<keyword evidence="3" id="KW-0540">Nuclease</keyword>
<accession>A0A7J9PPH0</accession>
<dbReference type="InterPro" id="IPR051396">
    <property type="entry name" value="Bact_Antivir_Def_Nuclease"/>
</dbReference>
<proteinExistence type="predicted"/>
<gene>
    <name evidence="3" type="ORF">HNP95_000203</name>
</gene>
<dbReference type="Pfam" id="PF20469">
    <property type="entry name" value="OLD-like_TOPRIM"/>
    <property type="match status" value="1"/>
</dbReference>
<dbReference type="PANTHER" id="PTHR43581:SF4">
    <property type="entry name" value="ATP_GTP PHOSPHATASE"/>
    <property type="match status" value="1"/>
</dbReference>
<dbReference type="SUPFAM" id="SSF52540">
    <property type="entry name" value="P-loop containing nucleoside triphosphate hydrolases"/>
    <property type="match status" value="1"/>
</dbReference>
<feature type="domain" description="Endonuclease GajA/Old nuclease/RecF-like AAA" evidence="1">
    <location>
        <begin position="98"/>
        <end position="313"/>
    </location>
</feature>
<name>A0A7J9PPH0_METMI</name>
<dbReference type="InterPro" id="IPR041685">
    <property type="entry name" value="AAA_GajA/Old/RecF-like"/>
</dbReference>
<evidence type="ECO:0000313" key="4">
    <source>
        <dbReference type="Proteomes" id="UP000571751"/>
    </source>
</evidence>
<protein>
    <submittedName>
        <fullName evidence="3">Putative ATP-dependent endonuclease of OLD family</fullName>
    </submittedName>
</protein>
<dbReference type="AlphaFoldDB" id="A0A7J9PPH0"/>
<keyword evidence="3" id="KW-0255">Endonuclease</keyword>
<reference evidence="3 4" key="1">
    <citation type="submission" date="2020-07" db="EMBL/GenBank/DDBJ databases">
        <title>Genomic Encyclopedia of Type Strains, Phase IV (KMG-V): Genome sequencing to study the core and pangenomes of soil and plant-associated prokaryotes.</title>
        <authorList>
            <person name="Whitman W."/>
        </authorList>
    </citation>
    <scope>NUCLEOTIDE SEQUENCE [LARGE SCALE GENOMIC DNA]</scope>
    <source>
        <strain evidence="3 4">C14</strain>
    </source>
</reference>
<dbReference type="CDD" id="cd01026">
    <property type="entry name" value="TOPRIM_OLD"/>
    <property type="match status" value="1"/>
</dbReference>